<evidence type="ECO:0000313" key="4">
    <source>
        <dbReference type="EMBL" id="RWU10644.1"/>
    </source>
</evidence>
<feature type="domain" description="Beta-lactamase-related" evidence="2">
    <location>
        <begin position="40"/>
        <end position="343"/>
    </location>
</feature>
<evidence type="ECO:0000259" key="2">
    <source>
        <dbReference type="Pfam" id="PF00144"/>
    </source>
</evidence>
<feature type="signal peptide" evidence="1">
    <location>
        <begin position="1"/>
        <end position="23"/>
    </location>
</feature>
<name>A0A3S3QI24_9SPHI</name>
<dbReference type="InterPro" id="IPR050491">
    <property type="entry name" value="AmpC-like"/>
</dbReference>
<accession>A0A3S3QI24</accession>
<feature type="chain" id="PRO_5018601373" evidence="1">
    <location>
        <begin position="24"/>
        <end position="552"/>
    </location>
</feature>
<dbReference type="EMBL" id="SAYW01000001">
    <property type="protein sequence ID" value="RWU10644.1"/>
    <property type="molecule type" value="Genomic_DNA"/>
</dbReference>
<feature type="domain" description="Peptidase S12 Pab87-related C-terminal" evidence="3">
    <location>
        <begin position="460"/>
        <end position="536"/>
    </location>
</feature>
<evidence type="ECO:0000313" key="5">
    <source>
        <dbReference type="Proteomes" id="UP000284120"/>
    </source>
</evidence>
<reference evidence="4 5" key="1">
    <citation type="submission" date="2018-06" db="EMBL/GenBank/DDBJ databases">
        <title>Pedobacter endophyticus sp. nov., an endophytic bacterium isolated from a leaf of Triticum aestivum.</title>
        <authorList>
            <person name="Zhang L."/>
        </authorList>
    </citation>
    <scope>NUCLEOTIDE SEQUENCE [LARGE SCALE GENOMIC DNA]</scope>
    <source>
        <strain evidence="4 5">CM134L-2</strain>
    </source>
</reference>
<proteinExistence type="predicted"/>
<dbReference type="AlphaFoldDB" id="A0A3S3QI24"/>
<protein>
    <submittedName>
        <fullName evidence="4">Serine hydrolase</fullName>
    </submittedName>
</protein>
<keyword evidence="5" id="KW-1185">Reference proteome</keyword>
<keyword evidence="4" id="KW-0378">Hydrolase</keyword>
<dbReference type="GO" id="GO:0016787">
    <property type="term" value="F:hydrolase activity"/>
    <property type="evidence" value="ECO:0007669"/>
    <property type="project" value="UniProtKB-KW"/>
</dbReference>
<dbReference type="PANTHER" id="PTHR46825:SF9">
    <property type="entry name" value="BETA-LACTAMASE-RELATED DOMAIN-CONTAINING PROTEIN"/>
    <property type="match status" value="1"/>
</dbReference>
<dbReference type="RefSeq" id="WP_113646131.1">
    <property type="nucleotide sequence ID" value="NZ_QMHN01000001.1"/>
</dbReference>
<dbReference type="Pfam" id="PF11954">
    <property type="entry name" value="DUF3471"/>
    <property type="match status" value="1"/>
</dbReference>
<dbReference type="Proteomes" id="UP000284120">
    <property type="component" value="Unassembled WGS sequence"/>
</dbReference>
<dbReference type="Pfam" id="PF00144">
    <property type="entry name" value="Beta-lactamase"/>
    <property type="match status" value="1"/>
</dbReference>
<dbReference type="OrthoDB" id="9798166at2"/>
<gene>
    <name evidence="4" type="ORF">DPV69_04710</name>
</gene>
<evidence type="ECO:0000256" key="1">
    <source>
        <dbReference type="SAM" id="SignalP"/>
    </source>
</evidence>
<dbReference type="InterPro" id="IPR001466">
    <property type="entry name" value="Beta-lactam-related"/>
</dbReference>
<dbReference type="InterPro" id="IPR012338">
    <property type="entry name" value="Beta-lactam/transpept-like"/>
</dbReference>
<dbReference type="InterPro" id="IPR021860">
    <property type="entry name" value="Peptidase_S12_Pab87-rel_C"/>
</dbReference>
<evidence type="ECO:0000259" key="3">
    <source>
        <dbReference type="Pfam" id="PF11954"/>
    </source>
</evidence>
<dbReference type="Gene3D" id="3.40.710.10">
    <property type="entry name" value="DD-peptidase/beta-lactamase superfamily"/>
    <property type="match status" value="1"/>
</dbReference>
<dbReference type="SUPFAM" id="SSF56601">
    <property type="entry name" value="beta-lactamase/transpeptidase-like"/>
    <property type="match status" value="1"/>
</dbReference>
<dbReference type="PANTHER" id="PTHR46825">
    <property type="entry name" value="D-ALANYL-D-ALANINE-CARBOXYPEPTIDASE/ENDOPEPTIDASE AMPH"/>
    <property type="match status" value="1"/>
</dbReference>
<comment type="caution">
    <text evidence="4">The sequence shown here is derived from an EMBL/GenBank/DDBJ whole genome shotgun (WGS) entry which is preliminary data.</text>
</comment>
<organism evidence="4 5">
    <name type="scientific">Pedobacter chitinilyticus</name>
    <dbReference type="NCBI Taxonomy" id="2233776"/>
    <lineage>
        <taxon>Bacteria</taxon>
        <taxon>Pseudomonadati</taxon>
        <taxon>Bacteroidota</taxon>
        <taxon>Sphingobacteriia</taxon>
        <taxon>Sphingobacteriales</taxon>
        <taxon>Sphingobacteriaceae</taxon>
        <taxon>Pedobacter</taxon>
    </lineage>
</organism>
<sequence length="552" mass="61401">MKTSLRALLCLSFSMLAPAITNAQVNTNIIDSLVATEGLTNNAPGTVIYLSSGDKVLYQKAFGKANVELDVDMKVDHVFRIGSISKQFTACAILKLMEQGKLSLGDDIRKYIPGFPQKNEIITIEALLTHTAGIINYTGLSGFTEEVKRKDLSPKQLIDFFKDEPLAFKPGTAYKYSNSGYVLLGYMIEKLTGKTYGEYIDEVIFKPLGMKNSYYDSPTKLIAGRVPGYVLRNGQYRNADFLSMTLPYAAGSLVSNPADIQKWYHALHNGQFLKPETLIKAFSSFKLNNGTLIGYGYGWEVGNVQGSASVKHVGVVNGFFTYAAYLPQENLSISIFRNCDNAAELDIIASKILAFALGKPYHFRKITLTALEMEHYQGVYKLENGGEYTIRLEDGNLMYYYQGGIKTPLNAYEKGHFTLGNTLTSFHFIKDSFGKINGFTIDGTGLAYKASRKNIKVEAQKKMSIPTKLLQRYTGRYQFSPGPVFEVVLEGDKLFGQVGNDKKELIPFAAHQFFARYLDASIIFNMDAKGNVMGLTKIQNSEMIAKRLQSPL</sequence>
<keyword evidence="1" id="KW-0732">Signal</keyword>